<protein>
    <submittedName>
        <fullName evidence="2">RNA-binding S4 domain-containing protein</fullName>
    </submittedName>
</protein>
<dbReference type="Gene3D" id="3.10.290.10">
    <property type="entry name" value="RNA-binding S4 domain"/>
    <property type="match status" value="1"/>
</dbReference>
<evidence type="ECO:0000313" key="3">
    <source>
        <dbReference type="Proteomes" id="UP001303601"/>
    </source>
</evidence>
<gene>
    <name evidence="2" type="ORF">R9B83_00015</name>
</gene>
<evidence type="ECO:0000313" key="2">
    <source>
        <dbReference type="EMBL" id="WPB53951.1"/>
    </source>
</evidence>
<reference evidence="2" key="1">
    <citation type="submission" date="2023-11" db="EMBL/GenBank/DDBJ databases">
        <title>Completed genome sequence of Mycoplasma equirhinis type strain M432/72.</title>
        <authorList>
            <person name="Spergser J."/>
        </authorList>
    </citation>
    <scope>NUCLEOTIDE SEQUENCE [LARGE SCALE GENOMIC DNA]</scope>
    <source>
        <strain evidence="2">M432/72</strain>
    </source>
</reference>
<dbReference type="Proteomes" id="UP001303601">
    <property type="component" value="Chromosome"/>
</dbReference>
<dbReference type="PROSITE" id="PS50889">
    <property type="entry name" value="S4"/>
    <property type="match status" value="1"/>
</dbReference>
<sequence length="70" mass="7960">MNIEIKEESIKLSQFLKLIDVCPTGGMAKYFVKAHKIIINEREVGGRNAKIKVGDIVWVDDNIYKIVAKK</sequence>
<dbReference type="EMBL" id="CP137845">
    <property type="protein sequence ID" value="WPB53951.1"/>
    <property type="molecule type" value="Genomic_DNA"/>
</dbReference>
<dbReference type="Pfam" id="PF13275">
    <property type="entry name" value="S4_2"/>
    <property type="match status" value="1"/>
</dbReference>
<evidence type="ECO:0000256" key="1">
    <source>
        <dbReference type="PROSITE-ProRule" id="PRU00182"/>
    </source>
</evidence>
<name>A0ABZ0PAT5_9BACT</name>
<keyword evidence="3" id="KW-1185">Reference proteome</keyword>
<organism evidence="2 3">
    <name type="scientific">Metamycoplasma equirhinis</name>
    <dbReference type="NCBI Taxonomy" id="92402"/>
    <lineage>
        <taxon>Bacteria</taxon>
        <taxon>Bacillati</taxon>
        <taxon>Mycoplasmatota</taxon>
        <taxon>Mycoplasmoidales</taxon>
        <taxon>Metamycoplasmataceae</taxon>
        <taxon>Metamycoplasma</taxon>
    </lineage>
</organism>
<dbReference type="InterPro" id="IPR036986">
    <property type="entry name" value="S4_RNA-bd_sf"/>
</dbReference>
<proteinExistence type="predicted"/>
<dbReference type="GeneID" id="94493248"/>
<accession>A0ABZ0PAT5</accession>
<dbReference type="SUPFAM" id="SSF55174">
    <property type="entry name" value="Alpha-L RNA-binding motif"/>
    <property type="match status" value="1"/>
</dbReference>
<keyword evidence="1" id="KW-0694">RNA-binding</keyword>
<dbReference type="RefSeq" id="WP_140031252.1">
    <property type="nucleotide sequence ID" value="NZ_CP137845.1"/>
</dbReference>